<evidence type="ECO:0000256" key="2">
    <source>
        <dbReference type="SAM" id="SignalP"/>
    </source>
</evidence>
<reference evidence="4 5" key="1">
    <citation type="submission" date="2024-03" db="EMBL/GenBank/DDBJ databases">
        <title>Human intestinal bacterial collection.</title>
        <authorList>
            <person name="Pauvert C."/>
            <person name="Hitch T.C.A."/>
            <person name="Clavel T."/>
        </authorList>
    </citation>
    <scope>NUCLEOTIDE SEQUENCE [LARGE SCALE GENOMIC DNA]</scope>
    <source>
        <strain evidence="4 5">CLA-JM-H11</strain>
    </source>
</reference>
<feature type="domain" description="Fe/B12 periplasmic-binding" evidence="3">
    <location>
        <begin position="55"/>
        <end position="318"/>
    </location>
</feature>
<feature type="signal peptide" evidence="2">
    <location>
        <begin position="1"/>
        <end position="23"/>
    </location>
</feature>
<evidence type="ECO:0000313" key="5">
    <source>
        <dbReference type="Proteomes" id="UP001477672"/>
    </source>
</evidence>
<evidence type="ECO:0000256" key="1">
    <source>
        <dbReference type="ARBA" id="ARBA00008814"/>
    </source>
</evidence>
<dbReference type="Gene3D" id="3.40.50.1980">
    <property type="entry name" value="Nitrogenase molybdenum iron protein domain"/>
    <property type="match status" value="2"/>
</dbReference>
<dbReference type="PANTHER" id="PTHR30535">
    <property type="entry name" value="VITAMIN B12-BINDING PROTEIN"/>
    <property type="match status" value="1"/>
</dbReference>
<organism evidence="4 5">
    <name type="scientific">Ruthenibacterium intestinale</name>
    <dbReference type="NCBI Taxonomy" id="3133163"/>
    <lineage>
        <taxon>Bacteria</taxon>
        <taxon>Bacillati</taxon>
        <taxon>Bacillota</taxon>
        <taxon>Clostridia</taxon>
        <taxon>Eubacteriales</taxon>
        <taxon>Oscillospiraceae</taxon>
        <taxon>Ruthenibacterium</taxon>
    </lineage>
</organism>
<dbReference type="InterPro" id="IPR002491">
    <property type="entry name" value="ABC_transptr_periplasmic_BD"/>
</dbReference>
<evidence type="ECO:0000313" key="4">
    <source>
        <dbReference type="EMBL" id="MEQ2519861.1"/>
    </source>
</evidence>
<protein>
    <submittedName>
        <fullName evidence="4">ABC transporter substrate-binding protein</fullName>
    </submittedName>
</protein>
<dbReference type="PANTHER" id="PTHR30535:SF34">
    <property type="entry name" value="MOLYBDATE-BINDING PROTEIN MOLA"/>
    <property type="match status" value="1"/>
</dbReference>
<name>A0ABV1GDD3_9FIRM</name>
<sequence>MKKHRLLICVLLSLFLLVSCGTAAPSSQSASAAQADSVTFTDDLGRTVTVDSPKRVAALIGSFADVWCIAGGKDTLVAAADDTWTQFDLDLDESVIDLGKVSEPSAETLLAAQPDFVLASTKTSADVELMPTLENAGIPTAYFDVSSFEDYLRMLEICTRITGCEDRYEQYGTLVQEQVDAAIASAQGKQGPTVLYLRATGSSCKVKNSQNTVLGEMLADLGCTNIADSDESLLETLSMEAILQADPECIFIVLQGSDQEKARQTLEKAVLSNPAWQQLRAVQQSKCYYMDQQLYNVKPNARWGEAYEGLAEILYGQE</sequence>
<comment type="similarity">
    <text evidence="1">Belongs to the bacterial solute-binding protein 8 family.</text>
</comment>
<dbReference type="EMBL" id="JBBMFA010000071">
    <property type="protein sequence ID" value="MEQ2519861.1"/>
    <property type="molecule type" value="Genomic_DNA"/>
</dbReference>
<dbReference type="PROSITE" id="PS50983">
    <property type="entry name" value="FE_B12_PBP"/>
    <property type="match status" value="1"/>
</dbReference>
<gene>
    <name evidence="4" type="ORF">WMO24_05355</name>
</gene>
<comment type="caution">
    <text evidence="4">The sequence shown here is derived from an EMBL/GenBank/DDBJ whole genome shotgun (WGS) entry which is preliminary data.</text>
</comment>
<dbReference type="Pfam" id="PF01497">
    <property type="entry name" value="Peripla_BP_2"/>
    <property type="match status" value="1"/>
</dbReference>
<dbReference type="PROSITE" id="PS51257">
    <property type="entry name" value="PROKAR_LIPOPROTEIN"/>
    <property type="match status" value="1"/>
</dbReference>
<keyword evidence="5" id="KW-1185">Reference proteome</keyword>
<dbReference type="InterPro" id="IPR050902">
    <property type="entry name" value="ABC_Transporter_SBP"/>
</dbReference>
<dbReference type="SUPFAM" id="SSF53807">
    <property type="entry name" value="Helical backbone' metal receptor"/>
    <property type="match status" value="1"/>
</dbReference>
<dbReference type="RefSeq" id="WP_349215294.1">
    <property type="nucleotide sequence ID" value="NZ_JBBMFA010000071.1"/>
</dbReference>
<proteinExistence type="inferred from homology"/>
<dbReference type="Proteomes" id="UP001477672">
    <property type="component" value="Unassembled WGS sequence"/>
</dbReference>
<accession>A0ABV1GDD3</accession>
<feature type="chain" id="PRO_5045374629" evidence="2">
    <location>
        <begin position="24"/>
        <end position="318"/>
    </location>
</feature>
<evidence type="ECO:0000259" key="3">
    <source>
        <dbReference type="PROSITE" id="PS50983"/>
    </source>
</evidence>
<keyword evidence="2" id="KW-0732">Signal</keyword>